<evidence type="ECO:0000313" key="2">
    <source>
        <dbReference type="Proteomes" id="UP000011829"/>
    </source>
</evidence>
<proteinExistence type="predicted"/>
<evidence type="ECO:0000313" key="1">
    <source>
        <dbReference type="EMBL" id="AFH20921.1"/>
    </source>
</evidence>
<name>M1F275_9CAUD</name>
<dbReference type="GeneID" id="18562879"/>
<dbReference type="RefSeq" id="YP_009014999.1">
    <property type="nucleotide sequence ID" value="NC_023717.1"/>
</dbReference>
<protein>
    <submittedName>
        <fullName evidence="1">Uncharacterized protein</fullName>
    </submittedName>
</protein>
<keyword evidence="2" id="KW-1185">Reference proteome</keyword>
<accession>M1F275</accession>
<dbReference type="KEGG" id="vg:18562879"/>
<organism evidence="1 2">
    <name type="scientific">Cronobacter phage CR9</name>
    <dbReference type="NCBI Taxonomy" id="1162290"/>
    <lineage>
        <taxon>Viruses</taxon>
        <taxon>Duplodnaviria</taxon>
        <taxon>Heunggongvirae</taxon>
        <taxon>Uroviricota</taxon>
        <taxon>Caudoviricetes</taxon>
        <taxon>Vequintavirinae</taxon>
        <taxon>Certrevirus</taxon>
        <taxon>Certrevirus CR9</taxon>
    </lineage>
</organism>
<dbReference type="Proteomes" id="UP000011829">
    <property type="component" value="Segment"/>
</dbReference>
<reference evidence="1 2" key="1">
    <citation type="submission" date="2012-02" db="EMBL/GenBank/DDBJ databases">
        <title>Complete Genome Sequence of Cronobacter sakazakii Bacteriophage CR9.</title>
        <authorList>
            <person name="Shin H."/>
            <person name="Lee J.-H."/>
            <person name="Kim Y."/>
            <person name="Ryu S."/>
        </authorList>
    </citation>
    <scope>NUCLEOTIDE SEQUENCE [LARGE SCALE GENOMIC DNA]</scope>
</reference>
<dbReference type="OrthoDB" id="26901at10239"/>
<gene>
    <name evidence="1" type="ORF">CR9_037</name>
</gene>
<sequence length="214" mass="22700">MNEILIVGGQKKKQNVILEVDATRQSLGSTNLIDWSGNNTFSLVGSGAKIADVTGIGRVMDFTVGSSFFQTGGPVDLSTEPMIIDVIFQSINSSAIQMVWCTGDYSSRIVAGLGHYAMVGVGGHQLFPTDASGNFVRCSINGTVSQVFDLTIQTDPVAKTISIKNNTSGLIQNYNVPFWFGIGERLSVGSSYVGTGGYGLLKGYVKKLVISKVG</sequence>
<dbReference type="EMBL" id="JQ691611">
    <property type="protein sequence ID" value="AFH20921.1"/>
    <property type="molecule type" value="Genomic_DNA"/>
</dbReference>